<dbReference type="InterPro" id="IPR002306">
    <property type="entry name" value="Trp-tRNA-ligase"/>
</dbReference>
<dbReference type="PANTHER" id="PTHR43766">
    <property type="entry name" value="TRYPTOPHAN--TRNA LIGASE, MITOCHONDRIAL"/>
    <property type="match status" value="1"/>
</dbReference>
<keyword evidence="5 8" id="KW-0648">Protein biosynthesis</keyword>
<dbReference type="OrthoDB" id="9801042at2"/>
<dbReference type="NCBIfam" id="TIGR00233">
    <property type="entry name" value="trpS"/>
    <property type="match status" value="1"/>
</dbReference>
<keyword evidence="2 8" id="KW-0436">Ligase</keyword>
<dbReference type="GO" id="GO:0004830">
    <property type="term" value="F:tryptophan-tRNA ligase activity"/>
    <property type="evidence" value="ECO:0007669"/>
    <property type="project" value="UniProtKB-UniRule"/>
</dbReference>
<comment type="similarity">
    <text evidence="1 8 9">Belongs to the class-I aminoacyl-tRNA synthetase family.</text>
</comment>
<evidence type="ECO:0000313" key="11">
    <source>
        <dbReference type="Proteomes" id="UP000198949"/>
    </source>
</evidence>
<dbReference type="InterPro" id="IPR002305">
    <property type="entry name" value="aa-tRNA-synth_Ic"/>
</dbReference>
<accession>A0A1G6VCL4</accession>
<dbReference type="CDD" id="cd00806">
    <property type="entry name" value="TrpRS_core"/>
    <property type="match status" value="1"/>
</dbReference>
<dbReference type="EC" id="6.1.1.2" evidence="8"/>
<evidence type="ECO:0000256" key="6">
    <source>
        <dbReference type="ARBA" id="ARBA00023146"/>
    </source>
</evidence>
<evidence type="ECO:0000256" key="7">
    <source>
        <dbReference type="ARBA" id="ARBA00049929"/>
    </source>
</evidence>
<feature type="binding site" evidence="8">
    <location>
        <position position="190"/>
    </location>
    <ligand>
        <name>ATP</name>
        <dbReference type="ChEBI" id="CHEBI:30616"/>
    </ligand>
</feature>
<comment type="catalytic activity">
    <reaction evidence="7 8">
        <text>tRNA(Trp) + L-tryptophan + ATP = L-tryptophyl-tRNA(Trp) + AMP + diphosphate + H(+)</text>
        <dbReference type="Rhea" id="RHEA:24080"/>
        <dbReference type="Rhea" id="RHEA-COMP:9671"/>
        <dbReference type="Rhea" id="RHEA-COMP:9705"/>
        <dbReference type="ChEBI" id="CHEBI:15378"/>
        <dbReference type="ChEBI" id="CHEBI:30616"/>
        <dbReference type="ChEBI" id="CHEBI:33019"/>
        <dbReference type="ChEBI" id="CHEBI:57912"/>
        <dbReference type="ChEBI" id="CHEBI:78442"/>
        <dbReference type="ChEBI" id="CHEBI:78535"/>
        <dbReference type="ChEBI" id="CHEBI:456215"/>
        <dbReference type="EC" id="6.1.1.2"/>
    </reaction>
</comment>
<reference evidence="11" key="1">
    <citation type="submission" date="2016-10" db="EMBL/GenBank/DDBJ databases">
        <authorList>
            <person name="Varghese N."/>
            <person name="Submissions S."/>
        </authorList>
    </citation>
    <scope>NUCLEOTIDE SEQUENCE [LARGE SCALE GENOMIC DNA]</scope>
    <source>
        <strain evidence="11">CGMCC 4.3516</strain>
    </source>
</reference>
<dbReference type="STRING" id="58114.SAMN05216270_104312"/>
<evidence type="ECO:0000313" key="10">
    <source>
        <dbReference type="EMBL" id="SDD50566.1"/>
    </source>
</evidence>
<dbReference type="PANTHER" id="PTHR43766:SF1">
    <property type="entry name" value="TRYPTOPHAN--TRNA LIGASE, MITOCHONDRIAL"/>
    <property type="match status" value="1"/>
</dbReference>
<dbReference type="HAMAP" id="MF_00140_B">
    <property type="entry name" value="Trp_tRNA_synth_B"/>
    <property type="match status" value="1"/>
</dbReference>
<feature type="binding site" evidence="8">
    <location>
        <begin position="151"/>
        <end position="153"/>
    </location>
    <ligand>
        <name>ATP</name>
        <dbReference type="ChEBI" id="CHEBI:30616"/>
    </ligand>
</feature>
<dbReference type="GO" id="GO:0005829">
    <property type="term" value="C:cytosol"/>
    <property type="evidence" value="ECO:0007669"/>
    <property type="project" value="TreeGrafter"/>
</dbReference>
<evidence type="ECO:0000256" key="4">
    <source>
        <dbReference type="ARBA" id="ARBA00022840"/>
    </source>
</evidence>
<evidence type="ECO:0000256" key="3">
    <source>
        <dbReference type="ARBA" id="ARBA00022741"/>
    </source>
</evidence>
<dbReference type="EMBL" id="FNAD01000004">
    <property type="protein sequence ID" value="SDD50566.1"/>
    <property type="molecule type" value="Genomic_DNA"/>
</dbReference>
<dbReference type="Pfam" id="PF00579">
    <property type="entry name" value="tRNA-synt_1b"/>
    <property type="match status" value="1"/>
</dbReference>
<keyword evidence="4 8" id="KW-0067">ATP-binding</keyword>
<feature type="binding site" evidence="8">
    <location>
        <position position="139"/>
    </location>
    <ligand>
        <name>L-tryptophan</name>
        <dbReference type="ChEBI" id="CHEBI:57912"/>
    </ligand>
</feature>
<keyword evidence="8" id="KW-0963">Cytoplasm</keyword>
<sequence>MTTADRKPRVFSGIQPTSDSFHLGNYLGALRQWVALQDDSDALYCVVDQHAITVDHDPKVLHERSRVSAAQLLALGVDPERCILFIQSQVPEHAMLAWILGSETGMGEASRMTQFKDKSAKQERTTVGLFTYPILMAADILLYQTDQVPVGEDQRQHLELSRDLAGRFNTTYGKTFIVPEPYIVKETATIKDLSDPEKKMSKTSSGPRGCLYLLDDANVMRKKIKSAVTDSEAQVRYDLEHKPGVSNLLNIYAAVGDTTVEKLEADYAGKGYGDFKGDLAEVVAEAFGPVAVKTREYLADKAELDRILTAGAEKARHLATRTIDKAYKKIGFYPPAAL</sequence>
<dbReference type="InterPro" id="IPR014729">
    <property type="entry name" value="Rossmann-like_a/b/a_fold"/>
</dbReference>
<dbReference type="InterPro" id="IPR001412">
    <property type="entry name" value="aa-tRNA-synth_I_CS"/>
</dbReference>
<protein>
    <recommendedName>
        <fullName evidence="8">Tryptophan--tRNA ligase</fullName>
        <ecNumber evidence="8">6.1.1.2</ecNumber>
    </recommendedName>
    <alternativeName>
        <fullName evidence="8">Tryptophanyl-tRNA synthetase</fullName>
        <shortName evidence="8">TrpRS</shortName>
    </alternativeName>
</protein>
<feature type="binding site" evidence="8">
    <location>
        <begin position="15"/>
        <end position="17"/>
    </location>
    <ligand>
        <name>ATP</name>
        <dbReference type="ChEBI" id="CHEBI:30616"/>
    </ligand>
</feature>
<dbReference type="AlphaFoldDB" id="A0A1G6VCL4"/>
<evidence type="ECO:0000256" key="5">
    <source>
        <dbReference type="ARBA" id="ARBA00022917"/>
    </source>
</evidence>
<evidence type="ECO:0000256" key="2">
    <source>
        <dbReference type="ARBA" id="ARBA00022598"/>
    </source>
</evidence>
<dbReference type="FunFam" id="1.10.240.10:FF:000002">
    <property type="entry name" value="Tryptophan--tRNA ligase"/>
    <property type="match status" value="1"/>
</dbReference>
<dbReference type="Proteomes" id="UP000198949">
    <property type="component" value="Unassembled WGS sequence"/>
</dbReference>
<proteinExistence type="inferred from homology"/>
<evidence type="ECO:0000256" key="1">
    <source>
        <dbReference type="ARBA" id="ARBA00005594"/>
    </source>
</evidence>
<gene>
    <name evidence="8" type="primary">trpS</name>
    <name evidence="10" type="ORF">SAMN05216270_104312</name>
</gene>
<keyword evidence="3 8" id="KW-0547">Nucleotide-binding</keyword>
<dbReference type="RefSeq" id="WP_091032591.1">
    <property type="nucleotide sequence ID" value="NZ_FNAD01000004.1"/>
</dbReference>
<evidence type="ECO:0000256" key="9">
    <source>
        <dbReference type="RuleBase" id="RU363036"/>
    </source>
</evidence>
<dbReference type="Gene3D" id="1.10.240.10">
    <property type="entry name" value="Tyrosyl-Transfer RNA Synthetase"/>
    <property type="match status" value="1"/>
</dbReference>
<dbReference type="Gene3D" id="3.40.50.620">
    <property type="entry name" value="HUPs"/>
    <property type="match status" value="1"/>
</dbReference>
<organism evidence="10 11">
    <name type="scientific">Glycomyces harbinensis</name>
    <dbReference type="NCBI Taxonomy" id="58114"/>
    <lineage>
        <taxon>Bacteria</taxon>
        <taxon>Bacillati</taxon>
        <taxon>Actinomycetota</taxon>
        <taxon>Actinomycetes</taxon>
        <taxon>Glycomycetales</taxon>
        <taxon>Glycomycetaceae</taxon>
        <taxon>Glycomyces</taxon>
    </lineage>
</organism>
<dbReference type="GO" id="GO:0006436">
    <property type="term" value="P:tryptophanyl-tRNA aminoacylation"/>
    <property type="evidence" value="ECO:0007669"/>
    <property type="project" value="UniProtKB-UniRule"/>
</dbReference>
<comment type="subunit">
    <text evidence="8">Homodimer.</text>
</comment>
<dbReference type="InterPro" id="IPR024109">
    <property type="entry name" value="Trp-tRNA-ligase_bac-type"/>
</dbReference>
<name>A0A1G6VCL4_9ACTN</name>
<evidence type="ECO:0000256" key="8">
    <source>
        <dbReference type="HAMAP-Rule" id="MF_00140"/>
    </source>
</evidence>
<dbReference type="InterPro" id="IPR050203">
    <property type="entry name" value="Trp-tRNA_synthetase"/>
</dbReference>
<dbReference type="PRINTS" id="PR01039">
    <property type="entry name" value="TRNASYNTHTRP"/>
</dbReference>
<keyword evidence="6 8" id="KW-0030">Aminoacyl-tRNA synthetase</keyword>
<dbReference type="PROSITE" id="PS00178">
    <property type="entry name" value="AA_TRNA_LIGASE_I"/>
    <property type="match status" value="1"/>
</dbReference>
<dbReference type="SUPFAM" id="SSF52374">
    <property type="entry name" value="Nucleotidylyl transferase"/>
    <property type="match status" value="1"/>
</dbReference>
<comment type="subcellular location">
    <subcellularLocation>
        <location evidence="8">Cytoplasm</location>
    </subcellularLocation>
</comment>
<feature type="binding site" evidence="8">
    <location>
        <begin position="24"/>
        <end position="25"/>
    </location>
    <ligand>
        <name>ATP</name>
        <dbReference type="ChEBI" id="CHEBI:30616"/>
    </ligand>
</feature>
<comment type="caution">
    <text evidence="8">Lacks conserved residue(s) required for the propagation of feature annotation.</text>
</comment>
<comment type="function">
    <text evidence="8">Catalyzes the attachment of tryptophan to tRNA(Trp).</text>
</comment>
<dbReference type="GO" id="GO:0005524">
    <property type="term" value="F:ATP binding"/>
    <property type="evidence" value="ECO:0007669"/>
    <property type="project" value="UniProtKB-UniRule"/>
</dbReference>
<keyword evidence="11" id="KW-1185">Reference proteome</keyword>